<dbReference type="SUPFAM" id="SSF52540">
    <property type="entry name" value="P-loop containing nucleoside triphosphate hydrolases"/>
    <property type="match status" value="1"/>
</dbReference>
<dbReference type="Proteomes" id="UP000255234">
    <property type="component" value="Unassembled WGS sequence"/>
</dbReference>
<dbReference type="Pfam" id="PF13614">
    <property type="entry name" value="AAA_31"/>
    <property type="match status" value="1"/>
</dbReference>
<dbReference type="EMBL" id="UGPP01000002">
    <property type="protein sequence ID" value="STY91788.1"/>
    <property type="molecule type" value="Genomic_DNA"/>
</dbReference>
<dbReference type="PIRSF" id="PIRSF009320">
    <property type="entry name" value="Nuc_binding_HP_1000"/>
    <property type="match status" value="1"/>
</dbReference>
<dbReference type="Gene3D" id="3.40.50.300">
    <property type="entry name" value="P-loop containing nucleotide triphosphate hydrolases"/>
    <property type="match status" value="1"/>
</dbReference>
<name>A0A378PT95_9FIRM</name>
<dbReference type="CDD" id="cd02042">
    <property type="entry name" value="ParAB_family"/>
    <property type="match status" value="1"/>
</dbReference>
<organism evidence="2 3">
    <name type="scientific">Megamonas hypermegale</name>
    <dbReference type="NCBI Taxonomy" id="158847"/>
    <lineage>
        <taxon>Bacteria</taxon>
        <taxon>Bacillati</taxon>
        <taxon>Bacillota</taxon>
        <taxon>Negativicutes</taxon>
        <taxon>Selenomonadales</taxon>
        <taxon>Selenomonadaceae</taxon>
        <taxon>Megamonas</taxon>
    </lineage>
</organism>
<evidence type="ECO:0000313" key="3">
    <source>
        <dbReference type="Proteomes" id="UP000255234"/>
    </source>
</evidence>
<dbReference type="RefSeq" id="WP_115152441.1">
    <property type="nucleotide sequence ID" value="NZ_UGPP01000002.1"/>
</dbReference>
<dbReference type="PANTHER" id="PTHR13696:SF52">
    <property type="entry name" value="PARA FAMILY PROTEIN CT_582"/>
    <property type="match status" value="1"/>
</dbReference>
<evidence type="ECO:0000259" key="1">
    <source>
        <dbReference type="Pfam" id="PF13614"/>
    </source>
</evidence>
<accession>A0A378PT95</accession>
<dbReference type="AlphaFoldDB" id="A0A378PT95"/>
<feature type="domain" description="AAA" evidence="1">
    <location>
        <begin position="2"/>
        <end position="168"/>
    </location>
</feature>
<dbReference type="InterPro" id="IPR025669">
    <property type="entry name" value="AAA_dom"/>
</dbReference>
<evidence type="ECO:0000313" key="2">
    <source>
        <dbReference type="EMBL" id="STY91788.1"/>
    </source>
</evidence>
<dbReference type="InterPro" id="IPR027417">
    <property type="entry name" value="P-loop_NTPase"/>
</dbReference>
<protein>
    <submittedName>
        <fullName evidence="2">Sporulation initiation inhibitor protein soj</fullName>
    </submittedName>
</protein>
<proteinExistence type="predicted"/>
<sequence length="245" mass="27498">MTKIISIINQKGGVGKTTISQHLIVGLRKKNFRVLAIDFDTQCDLSFAFNIKNKFSIYDIINNPKQNINEAIENDFLVGSPLLSSINFKAKQNKEYLLKSALANIIYDYDYIIIDTPPALSDLTINALTASDEIIIASQADILSLKGIGQLAQTIQAVKKYTNTNLKVKGILLTRYNNRTILAKSVASMLKETATQLNTKLFNTKIRECNAIKEAQAERSNIFDYKKYSTAGLDLQNFINEYLED</sequence>
<gene>
    <name evidence="2" type="primary">soj_1</name>
    <name evidence="2" type="ORF">NCTC10571_02609</name>
</gene>
<reference evidence="2 3" key="1">
    <citation type="submission" date="2018-06" db="EMBL/GenBank/DDBJ databases">
        <authorList>
            <consortium name="Pathogen Informatics"/>
            <person name="Doyle S."/>
        </authorList>
    </citation>
    <scope>NUCLEOTIDE SEQUENCE [LARGE SCALE GENOMIC DNA]</scope>
    <source>
        <strain evidence="2 3">NCTC10571</strain>
    </source>
</reference>
<dbReference type="InterPro" id="IPR050678">
    <property type="entry name" value="DNA_Partitioning_ATPase"/>
</dbReference>
<dbReference type="PANTHER" id="PTHR13696">
    <property type="entry name" value="P-LOOP CONTAINING NUCLEOSIDE TRIPHOSPHATE HYDROLASE"/>
    <property type="match status" value="1"/>
</dbReference>